<evidence type="ECO:0000256" key="1">
    <source>
        <dbReference type="ARBA" id="ARBA00022837"/>
    </source>
</evidence>
<dbReference type="EMBL" id="LDAU01000191">
    <property type="protein sequence ID" value="KRX00428.1"/>
    <property type="molecule type" value="Genomic_DNA"/>
</dbReference>
<evidence type="ECO:0000313" key="3">
    <source>
        <dbReference type="EMBL" id="KRX00428.1"/>
    </source>
</evidence>
<dbReference type="InterPro" id="IPR011992">
    <property type="entry name" value="EF-hand-dom_pair"/>
</dbReference>
<dbReference type="CDD" id="cd00051">
    <property type="entry name" value="EFh"/>
    <property type="match status" value="1"/>
</dbReference>
<feature type="domain" description="EF-hand" evidence="2">
    <location>
        <begin position="143"/>
        <end position="178"/>
    </location>
</feature>
<sequence>MGTLLAKQDKKTQSKTFLNIRSQIKKINLEDIFEVVQYIHEQYPKCYSMVFEVFDDIFGCLMLDSKPLFDRIQEYGLVDIYEALVTFVVFCGDPFESKAIFLFRLFDFDSSFNLDKEELRKTFSIVLKAVCKVVGMSFPEEDLTKILADACFNMIDVDQSGFIDFQEFKDWLDQDFQLQDFLLKYTKTNTYINGKRRMLQELQEFGKGFLEISNGERQVEKEKIKQYLQKKLADFDPQLIETLFSVLENYSKKNSLQSTNMVKKVDFLEVMKVWSAFSASDYDNENSLHVQDLKILLWIYEDSEPNQFKVTSEKNAIDYDKSGTIERVEWLEYIMQKDKSDELKSSLKKAFEKYQDKNQIISQGNLKDILYESYVVQNDLTLNQFNQEKKKQNLDKFYKEMIRNLKIKQVEQFDWFEFKNFLDEIIENNQNLFNSIIDPSNIANQINLESNSHDK</sequence>
<dbReference type="Proteomes" id="UP000054937">
    <property type="component" value="Unassembled WGS sequence"/>
</dbReference>
<evidence type="ECO:0000313" key="4">
    <source>
        <dbReference type="Proteomes" id="UP000054937"/>
    </source>
</evidence>
<dbReference type="SUPFAM" id="SSF47473">
    <property type="entry name" value="EF-hand"/>
    <property type="match status" value="2"/>
</dbReference>
<dbReference type="Pfam" id="PF13499">
    <property type="entry name" value="EF-hand_7"/>
    <property type="match status" value="1"/>
</dbReference>
<evidence type="ECO:0000259" key="2">
    <source>
        <dbReference type="PROSITE" id="PS50222"/>
    </source>
</evidence>
<keyword evidence="1" id="KW-0106">Calcium</keyword>
<dbReference type="GO" id="GO:0005509">
    <property type="term" value="F:calcium ion binding"/>
    <property type="evidence" value="ECO:0007669"/>
    <property type="project" value="InterPro"/>
</dbReference>
<dbReference type="InParanoid" id="A0A0V0QE07"/>
<dbReference type="InterPro" id="IPR002048">
    <property type="entry name" value="EF_hand_dom"/>
</dbReference>
<dbReference type="AlphaFoldDB" id="A0A0V0QE07"/>
<dbReference type="PROSITE" id="PS00018">
    <property type="entry name" value="EF_HAND_1"/>
    <property type="match status" value="2"/>
</dbReference>
<comment type="caution">
    <text evidence="3">The sequence shown here is derived from an EMBL/GenBank/DDBJ whole genome shotgun (WGS) entry which is preliminary data.</text>
</comment>
<dbReference type="OMA" id="TIERVEW"/>
<proteinExistence type="predicted"/>
<reference evidence="3 4" key="1">
    <citation type="journal article" date="2015" name="Sci. Rep.">
        <title>Genome of the facultative scuticociliatosis pathogen Pseudocohnilembus persalinus provides insight into its virulence through horizontal gene transfer.</title>
        <authorList>
            <person name="Xiong J."/>
            <person name="Wang G."/>
            <person name="Cheng J."/>
            <person name="Tian M."/>
            <person name="Pan X."/>
            <person name="Warren A."/>
            <person name="Jiang C."/>
            <person name="Yuan D."/>
            <person name="Miao W."/>
        </authorList>
    </citation>
    <scope>NUCLEOTIDE SEQUENCE [LARGE SCALE GENOMIC DNA]</scope>
    <source>
        <strain evidence="3">36N120E</strain>
    </source>
</reference>
<dbReference type="OrthoDB" id="311768at2759"/>
<dbReference type="InterPro" id="IPR018247">
    <property type="entry name" value="EF_Hand_1_Ca_BS"/>
</dbReference>
<dbReference type="Gene3D" id="1.10.238.10">
    <property type="entry name" value="EF-hand"/>
    <property type="match status" value="2"/>
</dbReference>
<dbReference type="PROSITE" id="PS50222">
    <property type="entry name" value="EF_HAND_2"/>
    <property type="match status" value="1"/>
</dbReference>
<accession>A0A0V0QE07</accession>
<protein>
    <recommendedName>
        <fullName evidence="2">EF-hand domain-containing protein</fullName>
    </recommendedName>
</protein>
<dbReference type="SMART" id="SM00054">
    <property type="entry name" value="EFh"/>
    <property type="match status" value="2"/>
</dbReference>
<gene>
    <name evidence="3" type="ORF">PPERSA_05605</name>
</gene>
<keyword evidence="4" id="KW-1185">Reference proteome</keyword>
<organism evidence="3 4">
    <name type="scientific">Pseudocohnilembus persalinus</name>
    <name type="common">Ciliate</name>
    <dbReference type="NCBI Taxonomy" id="266149"/>
    <lineage>
        <taxon>Eukaryota</taxon>
        <taxon>Sar</taxon>
        <taxon>Alveolata</taxon>
        <taxon>Ciliophora</taxon>
        <taxon>Intramacronucleata</taxon>
        <taxon>Oligohymenophorea</taxon>
        <taxon>Scuticociliatia</taxon>
        <taxon>Philasterida</taxon>
        <taxon>Pseudocohnilembidae</taxon>
        <taxon>Pseudocohnilembus</taxon>
    </lineage>
</organism>
<name>A0A0V0QE07_PSEPJ</name>